<proteinExistence type="predicted"/>
<protein>
    <submittedName>
        <fullName evidence="3">Sugar phosphate permease</fullName>
    </submittedName>
</protein>
<dbReference type="PANTHER" id="PTHR23527">
    <property type="entry name" value="BLL3282 PROTEIN"/>
    <property type="match status" value="1"/>
</dbReference>
<feature type="transmembrane region" description="Helical" evidence="1">
    <location>
        <begin position="298"/>
        <end position="320"/>
    </location>
</feature>
<dbReference type="RefSeq" id="WP_092907681.1">
    <property type="nucleotide sequence ID" value="NZ_FOZS01000009.1"/>
</dbReference>
<dbReference type="InterPro" id="IPR020846">
    <property type="entry name" value="MFS_dom"/>
</dbReference>
<dbReference type="PROSITE" id="PS50850">
    <property type="entry name" value="MFS"/>
    <property type="match status" value="1"/>
</dbReference>
<name>A0A1I6V0T9_9EURY</name>
<gene>
    <name evidence="3" type="ORF">SAMN04488556_4223</name>
</gene>
<dbReference type="InterPro" id="IPR052952">
    <property type="entry name" value="MFS-Transporter"/>
</dbReference>
<evidence type="ECO:0000313" key="4">
    <source>
        <dbReference type="Proteomes" id="UP000199199"/>
    </source>
</evidence>
<dbReference type="Gene3D" id="1.20.1250.20">
    <property type="entry name" value="MFS general substrate transporter like domains"/>
    <property type="match status" value="2"/>
</dbReference>
<feature type="transmembrane region" description="Helical" evidence="1">
    <location>
        <begin position="272"/>
        <end position="292"/>
    </location>
</feature>
<feature type="transmembrane region" description="Helical" evidence="1">
    <location>
        <begin position="160"/>
        <end position="182"/>
    </location>
</feature>
<feature type="transmembrane region" description="Helical" evidence="1">
    <location>
        <begin position="75"/>
        <end position="103"/>
    </location>
</feature>
<evidence type="ECO:0000259" key="2">
    <source>
        <dbReference type="PROSITE" id="PS50850"/>
    </source>
</evidence>
<keyword evidence="1" id="KW-1133">Transmembrane helix</keyword>
<keyword evidence="1" id="KW-0812">Transmembrane</keyword>
<sequence>MKQHRTISLVFLWQLAASICYYAVFAATPFFRDEFGLTGTTVGFAVTMLTLGYAVFLLPFGAITDRYGERRILTAGLIGLAGGSLLVSFAGSYMMLLAGVFVLGSLYGTAMPGTNKAIFGNISVDRQNLATGIKQVGVTAGSGLSAVLLTNVAEIAFWEVGFYLAAAIALGVAIVFAISYTPSNEDRTTEFPSFRVLFRNRPYRSLCIAGWFLGAALFTTVGYTIIYLNESLGLSVVVSGLVLAGLQVSGSVGRIVTGWLSDTLPGEPRRRIGKILAVQAVGSTVLFGGVAFVEQRLAAIVVFVALGFFILGFTGVYYSCLATLVPNTKMGGATAGGQLALTSGALLAPPTFGFIAERFGYRMSWLLLAGLSFLSLLFVVRVIVTPPPKTSQSSKTTCTSPCDD</sequence>
<feature type="domain" description="Major facilitator superfamily (MFS) profile" evidence="2">
    <location>
        <begin position="6"/>
        <end position="387"/>
    </location>
</feature>
<dbReference type="InterPro" id="IPR011701">
    <property type="entry name" value="MFS"/>
</dbReference>
<feature type="transmembrane region" description="Helical" evidence="1">
    <location>
        <begin position="42"/>
        <end position="63"/>
    </location>
</feature>
<organism evidence="3 4">
    <name type="scientific">Halostagnicola kamekurae</name>
    <dbReference type="NCBI Taxonomy" id="619731"/>
    <lineage>
        <taxon>Archaea</taxon>
        <taxon>Methanobacteriati</taxon>
        <taxon>Methanobacteriota</taxon>
        <taxon>Stenosarchaea group</taxon>
        <taxon>Halobacteria</taxon>
        <taxon>Halobacteriales</taxon>
        <taxon>Natrialbaceae</taxon>
        <taxon>Halostagnicola</taxon>
    </lineage>
</organism>
<evidence type="ECO:0000256" key="1">
    <source>
        <dbReference type="SAM" id="Phobius"/>
    </source>
</evidence>
<feature type="transmembrane region" description="Helical" evidence="1">
    <location>
        <begin position="203"/>
        <end position="226"/>
    </location>
</feature>
<evidence type="ECO:0000313" key="3">
    <source>
        <dbReference type="EMBL" id="SFT07288.1"/>
    </source>
</evidence>
<keyword evidence="4" id="KW-1185">Reference proteome</keyword>
<accession>A0A1I6V0T9</accession>
<dbReference type="OrthoDB" id="306263at2157"/>
<dbReference type="SUPFAM" id="SSF103473">
    <property type="entry name" value="MFS general substrate transporter"/>
    <property type="match status" value="1"/>
</dbReference>
<dbReference type="Proteomes" id="UP000199199">
    <property type="component" value="Unassembled WGS sequence"/>
</dbReference>
<dbReference type="PANTHER" id="PTHR23527:SF1">
    <property type="entry name" value="BLL3282 PROTEIN"/>
    <property type="match status" value="1"/>
</dbReference>
<dbReference type="AlphaFoldDB" id="A0A1I6V0T9"/>
<dbReference type="Pfam" id="PF07690">
    <property type="entry name" value="MFS_1"/>
    <property type="match status" value="1"/>
</dbReference>
<keyword evidence="1" id="KW-0472">Membrane</keyword>
<dbReference type="GO" id="GO:0022857">
    <property type="term" value="F:transmembrane transporter activity"/>
    <property type="evidence" value="ECO:0007669"/>
    <property type="project" value="InterPro"/>
</dbReference>
<dbReference type="InterPro" id="IPR036259">
    <property type="entry name" value="MFS_trans_sf"/>
</dbReference>
<reference evidence="4" key="1">
    <citation type="submission" date="2016-10" db="EMBL/GenBank/DDBJ databases">
        <authorList>
            <person name="Varghese N."/>
            <person name="Submissions S."/>
        </authorList>
    </citation>
    <scope>NUCLEOTIDE SEQUENCE [LARGE SCALE GENOMIC DNA]</scope>
    <source>
        <strain evidence="4">DSM 22427</strain>
    </source>
</reference>
<feature type="transmembrane region" description="Helical" evidence="1">
    <location>
        <begin position="365"/>
        <end position="384"/>
    </location>
</feature>
<dbReference type="EMBL" id="FOZS01000009">
    <property type="protein sequence ID" value="SFT07288.1"/>
    <property type="molecule type" value="Genomic_DNA"/>
</dbReference>